<dbReference type="GO" id="GO:0004888">
    <property type="term" value="F:transmembrane signaling receptor activity"/>
    <property type="evidence" value="ECO:0007669"/>
    <property type="project" value="InterPro"/>
</dbReference>
<dbReference type="GO" id="GO:0007165">
    <property type="term" value="P:signal transduction"/>
    <property type="evidence" value="ECO:0007669"/>
    <property type="project" value="UniProtKB-KW"/>
</dbReference>
<feature type="domain" description="Methyl-accepting transducer" evidence="10">
    <location>
        <begin position="347"/>
        <end position="583"/>
    </location>
</feature>
<dbReference type="SMART" id="SM00304">
    <property type="entry name" value="HAMP"/>
    <property type="match status" value="1"/>
</dbReference>
<evidence type="ECO:0000256" key="4">
    <source>
        <dbReference type="ARBA" id="ARBA00023136"/>
    </source>
</evidence>
<protein>
    <submittedName>
        <fullName evidence="12">Methyl-accepting chemotaxis protein</fullName>
    </submittedName>
</protein>
<feature type="domain" description="HAMP" evidence="11">
    <location>
        <begin position="289"/>
        <end position="342"/>
    </location>
</feature>
<keyword evidence="3 9" id="KW-1133">Transmembrane helix</keyword>
<dbReference type="EMBL" id="QPID01000012">
    <property type="protein sequence ID" value="RCU45126.1"/>
    <property type="molecule type" value="Genomic_DNA"/>
</dbReference>
<accession>A0A368N4I1</accession>
<evidence type="ECO:0000256" key="8">
    <source>
        <dbReference type="SAM" id="Coils"/>
    </source>
</evidence>
<dbReference type="GO" id="GO:0006935">
    <property type="term" value="P:chemotaxis"/>
    <property type="evidence" value="ECO:0007669"/>
    <property type="project" value="InterPro"/>
</dbReference>
<keyword evidence="4 9" id="KW-0472">Membrane</keyword>
<comment type="similarity">
    <text evidence="6">Belongs to the methyl-accepting chemotaxis (MCP) protein family.</text>
</comment>
<dbReference type="Gene3D" id="1.10.287.950">
    <property type="entry name" value="Methyl-accepting chemotaxis protein"/>
    <property type="match status" value="1"/>
</dbReference>
<dbReference type="InterPro" id="IPR004089">
    <property type="entry name" value="MCPsignal_dom"/>
</dbReference>
<evidence type="ECO:0000256" key="1">
    <source>
        <dbReference type="ARBA" id="ARBA00004141"/>
    </source>
</evidence>
<evidence type="ECO:0000259" key="11">
    <source>
        <dbReference type="PROSITE" id="PS50885"/>
    </source>
</evidence>
<dbReference type="PROSITE" id="PS50111">
    <property type="entry name" value="CHEMOTAXIS_TRANSDUC_2"/>
    <property type="match status" value="1"/>
</dbReference>
<dbReference type="Proteomes" id="UP000252558">
    <property type="component" value="Unassembled WGS sequence"/>
</dbReference>
<evidence type="ECO:0000256" key="5">
    <source>
        <dbReference type="ARBA" id="ARBA00023224"/>
    </source>
</evidence>
<keyword evidence="5 7" id="KW-0807">Transducer</keyword>
<name>A0A368N4I1_9GAMM</name>
<evidence type="ECO:0000313" key="13">
    <source>
        <dbReference type="Proteomes" id="UP000252558"/>
    </source>
</evidence>
<evidence type="ECO:0000256" key="7">
    <source>
        <dbReference type="PROSITE-ProRule" id="PRU00284"/>
    </source>
</evidence>
<evidence type="ECO:0000313" key="12">
    <source>
        <dbReference type="EMBL" id="RCU45126.1"/>
    </source>
</evidence>
<comment type="caution">
    <text evidence="12">The sequence shown here is derived from an EMBL/GenBank/DDBJ whole genome shotgun (WGS) entry which is preliminary data.</text>
</comment>
<evidence type="ECO:0000256" key="2">
    <source>
        <dbReference type="ARBA" id="ARBA00022692"/>
    </source>
</evidence>
<organism evidence="12 13">
    <name type="scientific">Corallincola holothuriorum</name>
    <dbReference type="NCBI Taxonomy" id="2282215"/>
    <lineage>
        <taxon>Bacteria</taxon>
        <taxon>Pseudomonadati</taxon>
        <taxon>Pseudomonadota</taxon>
        <taxon>Gammaproteobacteria</taxon>
        <taxon>Alteromonadales</taxon>
        <taxon>Psychromonadaceae</taxon>
        <taxon>Corallincola</taxon>
    </lineage>
</organism>
<sequence length="619" mass="67854">MLISQKLKLNTVISLVALVVLAVASALGMSSVGDLHRASLETEKLNSSMLMLRRHEKDFLARKLDKYEGKFTEEVATFQQTLALLQTRLDNETIVEEENRLKAVIDQYHQLFKQLIAEQRVIGLDHKSGLNGALRSAVHDVEKLLYAQKNYQLAAGMLQLRRNEKDFMLRSDAKYLDKFSKNMQSLLNDVKGSKLASGTKSQLTALLGNYQSQFELFAAGAQKIGLDQNSGIRGELRAVIHQSEELLAAVELHIDEEITTKEASINTILTIFAVVVIILLLVLNIQISRAINRPVQALRVMTRRVAETNDLTLRVEVNEDNELGQVSENFNHMMDNFRALIVEVTDAVNSLNSATEELSSNSEHTLDGMQSQLSETDMVATAATEMGATIEEIAKNTEMAANNAEETNRNAEAGKSEVDMTVDRIRSLSERLVQSSEVVSQLENDSVTIGSVLDVIRGIAEQTNLLALNAAIEAARAGEQGRGFAVVADEVRNLAMRTQESTQEIANIIDNLQARTVDIVQLMTTCREEGMGSAEQAAAAGDLLSQITSDVTHIMDMSTQIATAIEEQSHVAAEVNRNVTNIRDIAAQSAEASEHNAKATGQVAEQAAHLSSAISEFKV</sequence>
<keyword evidence="2 9" id="KW-0812">Transmembrane</keyword>
<dbReference type="PROSITE" id="PS50885">
    <property type="entry name" value="HAMP"/>
    <property type="match status" value="1"/>
</dbReference>
<dbReference type="PANTHER" id="PTHR32089">
    <property type="entry name" value="METHYL-ACCEPTING CHEMOTAXIS PROTEIN MCPB"/>
    <property type="match status" value="1"/>
</dbReference>
<dbReference type="FunFam" id="1.10.287.950:FF:000001">
    <property type="entry name" value="Methyl-accepting chemotaxis sensory transducer"/>
    <property type="match status" value="1"/>
</dbReference>
<evidence type="ECO:0000256" key="3">
    <source>
        <dbReference type="ARBA" id="ARBA00022989"/>
    </source>
</evidence>
<evidence type="ECO:0000256" key="6">
    <source>
        <dbReference type="ARBA" id="ARBA00029447"/>
    </source>
</evidence>
<dbReference type="GO" id="GO:0016020">
    <property type="term" value="C:membrane"/>
    <property type="evidence" value="ECO:0007669"/>
    <property type="project" value="UniProtKB-SubCell"/>
</dbReference>
<dbReference type="CDD" id="cd06225">
    <property type="entry name" value="HAMP"/>
    <property type="match status" value="1"/>
</dbReference>
<comment type="subcellular location">
    <subcellularLocation>
        <location evidence="1">Membrane</location>
        <topology evidence="1">Multi-pass membrane protein</topology>
    </subcellularLocation>
</comment>
<gene>
    <name evidence="12" type="ORF">DU002_17000</name>
</gene>
<dbReference type="PANTHER" id="PTHR32089:SF119">
    <property type="entry name" value="METHYL-ACCEPTING CHEMOTAXIS PROTEIN CTPL"/>
    <property type="match status" value="1"/>
</dbReference>
<dbReference type="Pfam" id="PF00672">
    <property type="entry name" value="HAMP"/>
    <property type="match status" value="1"/>
</dbReference>
<feature type="transmembrane region" description="Helical" evidence="9">
    <location>
        <begin position="263"/>
        <end position="283"/>
    </location>
</feature>
<dbReference type="PRINTS" id="PR00260">
    <property type="entry name" value="CHEMTRNSDUCR"/>
</dbReference>
<dbReference type="Pfam" id="PF00015">
    <property type="entry name" value="MCPsignal"/>
    <property type="match status" value="1"/>
</dbReference>
<dbReference type="InterPro" id="IPR004090">
    <property type="entry name" value="Chemotax_Me-accpt_rcpt"/>
</dbReference>
<keyword evidence="8" id="KW-0175">Coiled coil</keyword>
<dbReference type="InterPro" id="IPR003660">
    <property type="entry name" value="HAMP_dom"/>
</dbReference>
<dbReference type="SMART" id="SM01358">
    <property type="entry name" value="HBM"/>
    <property type="match status" value="1"/>
</dbReference>
<dbReference type="CDD" id="cd11386">
    <property type="entry name" value="MCP_signal"/>
    <property type="match status" value="1"/>
</dbReference>
<dbReference type="AlphaFoldDB" id="A0A368N4I1"/>
<evidence type="ECO:0000256" key="9">
    <source>
        <dbReference type="SAM" id="Phobius"/>
    </source>
</evidence>
<feature type="coiled-coil region" evidence="8">
    <location>
        <begin position="390"/>
        <end position="445"/>
    </location>
</feature>
<dbReference type="SUPFAM" id="SSF58104">
    <property type="entry name" value="Methyl-accepting chemotaxis protein (MCP) signaling domain"/>
    <property type="match status" value="1"/>
</dbReference>
<dbReference type="RefSeq" id="WP_114339645.1">
    <property type="nucleotide sequence ID" value="NZ_QPID01000012.1"/>
</dbReference>
<keyword evidence="13" id="KW-1185">Reference proteome</keyword>
<dbReference type="SMART" id="SM00283">
    <property type="entry name" value="MA"/>
    <property type="match status" value="1"/>
</dbReference>
<reference evidence="12 13" key="1">
    <citation type="submission" date="2018-07" db="EMBL/GenBank/DDBJ databases">
        <title>Corallincola holothuriorum sp. nov., a new facultative anaerobe isolated from sea cucumber Apostichopus japonicus.</title>
        <authorList>
            <person name="Xia H."/>
        </authorList>
    </citation>
    <scope>NUCLEOTIDE SEQUENCE [LARGE SCALE GENOMIC DNA]</scope>
    <source>
        <strain evidence="12 13">C4</strain>
    </source>
</reference>
<dbReference type="InterPro" id="IPR032255">
    <property type="entry name" value="HBM"/>
</dbReference>
<evidence type="ECO:0000259" key="10">
    <source>
        <dbReference type="PROSITE" id="PS50111"/>
    </source>
</evidence>
<dbReference type="OrthoDB" id="8724845at2"/>
<proteinExistence type="inferred from homology"/>